<feature type="domain" description="BZIP" evidence="7">
    <location>
        <begin position="257"/>
        <end position="320"/>
    </location>
</feature>
<dbReference type="SMART" id="SM00338">
    <property type="entry name" value="BRLZ"/>
    <property type="match status" value="1"/>
</dbReference>
<dbReference type="Pfam" id="PF00170">
    <property type="entry name" value="bZIP_1"/>
    <property type="match status" value="1"/>
</dbReference>
<name>A0A176WS74_MARPO</name>
<sequence>MVESLGTRREAEKLKIEKAGRMGAMEQVSGEGDETDGVNSNNKKGEAMMSNTMRRATSVDDLFAPLWQLNVQSSCTPRSNDPPAPYPSASSAAASSSAKAPAPQAPVPHASRIAEGGASSSVSSVAVNAECKERSTNGTSSPPPLSHSSAGSIANDRDSQRVVAESRVQQSGKNQPDGVKRTGRDRQLEGSSSSYSSEPDAGDVKPSIIAPEADHYPFGAKRESKGTTGKASSGDAPDPLPPSNSTSDDDQHAGGVDERKQKRMLSNRESARRSRLRKQQHLDELRAQVAHLRAENNHMMTKYSIASQRYVTLTDENQRLRSHAMDLSRQLQRLHHTASQHPGGLRALGLQTGHLDPVPFGSMSSGHHSPYSQPMVPDMLH</sequence>
<dbReference type="PROSITE" id="PS50217">
    <property type="entry name" value="BZIP"/>
    <property type="match status" value="1"/>
</dbReference>
<dbReference type="Gene3D" id="1.20.5.170">
    <property type="match status" value="1"/>
</dbReference>
<dbReference type="PANTHER" id="PTHR45764">
    <property type="entry name" value="BZIP TRANSCRIPTION FACTOR 44"/>
    <property type="match status" value="1"/>
</dbReference>
<dbReference type="EMBL" id="LVLJ01000012">
    <property type="protein sequence ID" value="OAE35970.1"/>
    <property type="molecule type" value="Genomic_DNA"/>
</dbReference>
<dbReference type="Proteomes" id="UP000077202">
    <property type="component" value="Unassembled WGS sequence"/>
</dbReference>
<keyword evidence="5" id="KW-0539">Nucleus</keyword>
<accession>A0A176WS74</accession>
<dbReference type="GO" id="GO:0046982">
    <property type="term" value="F:protein heterodimerization activity"/>
    <property type="evidence" value="ECO:0007669"/>
    <property type="project" value="UniProtKB-ARBA"/>
</dbReference>
<dbReference type="PROSITE" id="PS00036">
    <property type="entry name" value="BZIP_BASIC"/>
    <property type="match status" value="1"/>
</dbReference>
<feature type="compositionally biased region" description="Polar residues" evidence="6">
    <location>
        <begin position="362"/>
        <end position="372"/>
    </location>
</feature>
<dbReference type="EMBL" id="AP019871">
    <property type="protein sequence ID" value="BBN13491.1"/>
    <property type="molecule type" value="Genomic_DNA"/>
</dbReference>
<evidence type="ECO:0000256" key="6">
    <source>
        <dbReference type="SAM" id="MobiDB-lite"/>
    </source>
</evidence>
<comment type="subcellular location">
    <subcellularLocation>
        <location evidence="1">Nucleus</location>
    </subcellularLocation>
</comment>
<evidence type="ECO:0000256" key="4">
    <source>
        <dbReference type="ARBA" id="ARBA00023163"/>
    </source>
</evidence>
<feature type="region of interest" description="Disordered" evidence="6">
    <location>
        <begin position="360"/>
        <end position="381"/>
    </location>
</feature>
<dbReference type="Proteomes" id="UP001162541">
    <property type="component" value="Chromosome 6"/>
</dbReference>
<evidence type="ECO:0000313" key="8">
    <source>
        <dbReference type="EMBL" id="BBN13491.1"/>
    </source>
</evidence>
<gene>
    <name evidence="9" type="ORF">AXG93_93s1090</name>
    <name evidence="8" type="ORF">Mp_6g03920</name>
</gene>
<feature type="region of interest" description="Disordered" evidence="6">
    <location>
        <begin position="1"/>
        <end position="53"/>
    </location>
</feature>
<dbReference type="AlphaFoldDB" id="A0A176WS74"/>
<proteinExistence type="predicted"/>
<feature type="compositionally biased region" description="Low complexity" evidence="6">
    <location>
        <begin position="87"/>
        <end position="111"/>
    </location>
</feature>
<evidence type="ECO:0000256" key="3">
    <source>
        <dbReference type="ARBA" id="ARBA00023125"/>
    </source>
</evidence>
<dbReference type="SUPFAM" id="SSF57959">
    <property type="entry name" value="Leucine zipper domain"/>
    <property type="match status" value="1"/>
</dbReference>
<evidence type="ECO:0000256" key="5">
    <source>
        <dbReference type="ARBA" id="ARBA00023242"/>
    </source>
</evidence>
<reference evidence="9 10" key="1">
    <citation type="submission" date="2016-03" db="EMBL/GenBank/DDBJ databases">
        <title>Mechanisms controlling the formation of the plant cell surface in tip-growing cells are functionally conserved among land plants.</title>
        <authorList>
            <person name="Honkanen S."/>
            <person name="Jones V.A."/>
            <person name="Morieri G."/>
            <person name="Champion C."/>
            <person name="Hetherington A.J."/>
            <person name="Kelly S."/>
            <person name="Saint-Marcoux D."/>
            <person name="Proust H."/>
            <person name="Prescott H."/>
            <person name="Dolan L."/>
        </authorList>
    </citation>
    <scope>NUCLEOTIDE SEQUENCE [LARGE SCALE GENOMIC DNA]</scope>
    <source>
        <strain evidence="10">cv. Tak-1 and cv. Tak-2</strain>
        <tissue evidence="9">Whole gametophyte</tissue>
    </source>
</reference>
<feature type="compositionally biased region" description="Polar residues" evidence="6">
    <location>
        <begin position="136"/>
        <end position="152"/>
    </location>
</feature>
<keyword evidence="10" id="KW-1185">Reference proteome</keyword>
<feature type="compositionally biased region" description="Basic and acidic residues" evidence="6">
    <location>
        <begin position="178"/>
        <end position="188"/>
    </location>
</feature>
<dbReference type="InterPro" id="IPR045314">
    <property type="entry name" value="bZIP_plant_GBF1"/>
</dbReference>
<feature type="compositionally biased region" description="Basic and acidic residues" evidence="6">
    <location>
        <begin position="212"/>
        <end position="225"/>
    </location>
</feature>
<dbReference type="FunFam" id="1.20.5.170:FF:000020">
    <property type="entry name" value="BZIP transcription factor"/>
    <property type="match status" value="1"/>
</dbReference>
<dbReference type="PANTHER" id="PTHR45764:SF38">
    <property type="entry name" value="BZIP TRANSCRIPTION FACTOR 44"/>
    <property type="match status" value="1"/>
</dbReference>
<dbReference type="GO" id="GO:0003700">
    <property type="term" value="F:DNA-binding transcription factor activity"/>
    <property type="evidence" value="ECO:0007669"/>
    <property type="project" value="InterPro"/>
</dbReference>
<keyword evidence="4" id="KW-0804">Transcription</keyword>
<evidence type="ECO:0000313" key="11">
    <source>
        <dbReference type="Proteomes" id="UP001162541"/>
    </source>
</evidence>
<feature type="region of interest" description="Disordered" evidence="6">
    <location>
        <begin position="73"/>
        <end position="281"/>
    </location>
</feature>
<dbReference type="GO" id="GO:0045893">
    <property type="term" value="P:positive regulation of DNA-templated transcription"/>
    <property type="evidence" value="ECO:0007669"/>
    <property type="project" value="TreeGrafter"/>
</dbReference>
<evidence type="ECO:0000313" key="9">
    <source>
        <dbReference type="EMBL" id="OAE35970.1"/>
    </source>
</evidence>
<feature type="compositionally biased region" description="Basic and acidic residues" evidence="6">
    <location>
        <begin position="1"/>
        <end position="20"/>
    </location>
</feature>
<keyword evidence="2" id="KW-0805">Transcription regulation</keyword>
<reference evidence="11" key="3">
    <citation type="journal article" date="2020" name="Curr. Biol.">
        <title>Chromatin organization in early land plants reveals an ancestral association between H3K27me3, transposons, and constitutive heterochromatin.</title>
        <authorList>
            <person name="Montgomery S.A."/>
            <person name="Tanizawa Y."/>
            <person name="Galik B."/>
            <person name="Wang N."/>
            <person name="Ito T."/>
            <person name="Mochizuki T."/>
            <person name="Akimcheva S."/>
            <person name="Bowman J.L."/>
            <person name="Cognat V."/>
            <person name="Marechal-Drouard L."/>
            <person name="Ekker H."/>
            <person name="Hong S.F."/>
            <person name="Kohchi T."/>
            <person name="Lin S.S."/>
            <person name="Liu L.D."/>
            <person name="Nakamura Y."/>
            <person name="Valeeva L.R."/>
            <person name="Shakirov E.V."/>
            <person name="Shippen D.E."/>
            <person name="Wei W.L."/>
            <person name="Yagura M."/>
            <person name="Yamaoka S."/>
            <person name="Yamato K.T."/>
            <person name="Liu C."/>
            <person name="Berger F."/>
        </authorList>
    </citation>
    <scope>NUCLEOTIDE SEQUENCE [LARGE SCALE GENOMIC DNA]</scope>
    <source>
        <strain evidence="11">Tak-1</strain>
    </source>
</reference>
<dbReference type="InterPro" id="IPR004827">
    <property type="entry name" value="bZIP"/>
</dbReference>
<dbReference type="InterPro" id="IPR046347">
    <property type="entry name" value="bZIP_sf"/>
</dbReference>
<feature type="compositionally biased region" description="Basic and acidic residues" evidence="6">
    <location>
        <begin position="249"/>
        <end position="260"/>
    </location>
</feature>
<evidence type="ECO:0000259" key="7">
    <source>
        <dbReference type="PROSITE" id="PS50217"/>
    </source>
</evidence>
<reference evidence="8" key="2">
    <citation type="journal article" date="2019" name="Curr. Biol.">
        <title>Chromatin organization in early land plants reveals an ancestral association between H3K27me3, transposons, and constitutive heterochromatin.</title>
        <authorList>
            <person name="Montgomery S.A."/>
            <person name="Tanizawa Y."/>
            <person name="Galik B."/>
            <person name="Wang N."/>
            <person name="Ito T."/>
            <person name="Mochizuki T."/>
            <person name="Akimcheva S."/>
            <person name="Bowman J."/>
            <person name="Cognat V."/>
            <person name="Drouard L."/>
            <person name="Ekker H."/>
            <person name="Houng S."/>
            <person name="Kohchi T."/>
            <person name="Lin S."/>
            <person name="Liu L.D."/>
            <person name="Nakamura Y."/>
            <person name="Valeeva L.R."/>
            <person name="Shakirov E.V."/>
            <person name="Shippen D.E."/>
            <person name="Wei W."/>
            <person name="Yagura M."/>
            <person name="Yamaoka S."/>
            <person name="Yamato K.T."/>
            <person name="Liu C."/>
            <person name="Berger F."/>
        </authorList>
    </citation>
    <scope>NUCLEOTIDE SEQUENCE [LARGE SCALE GENOMIC DNA]</scope>
    <source>
        <strain evidence="8">Tak-1</strain>
    </source>
</reference>
<feature type="compositionally biased region" description="Low complexity" evidence="6">
    <location>
        <begin position="118"/>
        <end position="129"/>
    </location>
</feature>
<evidence type="ECO:0000256" key="2">
    <source>
        <dbReference type="ARBA" id="ARBA00023015"/>
    </source>
</evidence>
<evidence type="ECO:0000256" key="1">
    <source>
        <dbReference type="ARBA" id="ARBA00004123"/>
    </source>
</evidence>
<dbReference type="GO" id="GO:0005634">
    <property type="term" value="C:nucleus"/>
    <property type="evidence" value="ECO:0007669"/>
    <property type="project" value="UniProtKB-SubCell"/>
</dbReference>
<evidence type="ECO:0000313" key="10">
    <source>
        <dbReference type="Proteomes" id="UP000077202"/>
    </source>
</evidence>
<protein>
    <recommendedName>
        <fullName evidence="7">BZIP domain-containing protein</fullName>
    </recommendedName>
</protein>
<keyword evidence="3" id="KW-0238">DNA-binding</keyword>
<dbReference type="GO" id="GO:0000976">
    <property type="term" value="F:transcription cis-regulatory region binding"/>
    <property type="evidence" value="ECO:0007669"/>
    <property type="project" value="TreeGrafter"/>
</dbReference>
<organism evidence="9 10">
    <name type="scientific">Marchantia polymorpha subsp. ruderalis</name>
    <dbReference type="NCBI Taxonomy" id="1480154"/>
    <lineage>
        <taxon>Eukaryota</taxon>
        <taxon>Viridiplantae</taxon>
        <taxon>Streptophyta</taxon>
        <taxon>Embryophyta</taxon>
        <taxon>Marchantiophyta</taxon>
        <taxon>Marchantiopsida</taxon>
        <taxon>Marchantiidae</taxon>
        <taxon>Marchantiales</taxon>
        <taxon>Marchantiaceae</taxon>
        <taxon>Marchantia</taxon>
    </lineage>
</organism>
<dbReference type="CDD" id="cd14702">
    <property type="entry name" value="bZIP_plant_GBF1"/>
    <property type="match status" value="1"/>
</dbReference>